<comment type="caution">
    <text evidence="2">The sequence shown here is derived from an EMBL/GenBank/DDBJ whole genome shotgun (WGS) entry which is preliminary data.</text>
</comment>
<dbReference type="RefSeq" id="WP_204602038.1">
    <property type="nucleotide sequence ID" value="NZ_JBHSED010000065.1"/>
</dbReference>
<evidence type="ECO:0000256" key="1">
    <source>
        <dbReference type="SAM" id="Phobius"/>
    </source>
</evidence>
<feature type="transmembrane region" description="Helical" evidence="1">
    <location>
        <begin position="92"/>
        <end position="110"/>
    </location>
</feature>
<keyword evidence="1" id="KW-0472">Membrane</keyword>
<keyword evidence="1" id="KW-1133">Transmembrane helix</keyword>
<feature type="transmembrane region" description="Helical" evidence="1">
    <location>
        <begin position="52"/>
        <end position="72"/>
    </location>
</feature>
<dbReference type="Pfam" id="PF10067">
    <property type="entry name" value="DUF2306"/>
    <property type="match status" value="1"/>
</dbReference>
<proteinExistence type="predicted"/>
<protein>
    <submittedName>
        <fullName evidence="2">DUF2306 domain-containing protein</fullName>
    </submittedName>
</protein>
<dbReference type="EMBL" id="JBHSED010000065">
    <property type="protein sequence ID" value="MFC4306789.1"/>
    <property type="molecule type" value="Genomic_DNA"/>
</dbReference>
<evidence type="ECO:0000313" key="3">
    <source>
        <dbReference type="Proteomes" id="UP001595755"/>
    </source>
</evidence>
<feature type="transmembrane region" description="Helical" evidence="1">
    <location>
        <begin position="12"/>
        <end position="32"/>
    </location>
</feature>
<feature type="transmembrane region" description="Helical" evidence="1">
    <location>
        <begin position="116"/>
        <end position="134"/>
    </location>
</feature>
<name>A0ABV8SJZ8_9BACL</name>
<gene>
    <name evidence="2" type="ORF">ACFO1S_25545</name>
</gene>
<keyword evidence="1" id="KW-0812">Transmembrane</keyword>
<dbReference type="InterPro" id="IPR018750">
    <property type="entry name" value="DUF2306_membrane"/>
</dbReference>
<evidence type="ECO:0000313" key="2">
    <source>
        <dbReference type="EMBL" id="MFC4306789.1"/>
    </source>
</evidence>
<dbReference type="Proteomes" id="UP001595755">
    <property type="component" value="Unassembled WGS sequence"/>
</dbReference>
<sequence>MQKANGSRKSITVIAFLALGIGIFLAFQYYALGADSSDFVQDKISRMKLEDIWYEVLYLHIGTAVVAICIGWTQFVGKLRKKSPALHQGGGLLYTVCVGLSGIAGGYLSFYATGGWVSWAGFFLLSLAWLYTLIQGVRTIVVQRDVHAHREWMIRNYALTFAAVTLRVYVPASTEIFGPDNFEACYRINAWLCWVPNLIFAEWLLRNRKSVSASSSR</sequence>
<organism evidence="2 3">
    <name type="scientific">Cohnella boryungensis</name>
    <dbReference type="NCBI Taxonomy" id="768479"/>
    <lineage>
        <taxon>Bacteria</taxon>
        <taxon>Bacillati</taxon>
        <taxon>Bacillota</taxon>
        <taxon>Bacilli</taxon>
        <taxon>Bacillales</taxon>
        <taxon>Paenibacillaceae</taxon>
        <taxon>Cohnella</taxon>
    </lineage>
</organism>
<keyword evidence="3" id="KW-1185">Reference proteome</keyword>
<reference evidence="3" key="1">
    <citation type="journal article" date="2019" name="Int. J. Syst. Evol. Microbiol.">
        <title>The Global Catalogue of Microorganisms (GCM) 10K type strain sequencing project: providing services to taxonomists for standard genome sequencing and annotation.</title>
        <authorList>
            <consortium name="The Broad Institute Genomics Platform"/>
            <consortium name="The Broad Institute Genome Sequencing Center for Infectious Disease"/>
            <person name="Wu L."/>
            <person name="Ma J."/>
        </authorList>
    </citation>
    <scope>NUCLEOTIDE SEQUENCE [LARGE SCALE GENOMIC DNA]</scope>
    <source>
        <strain evidence="3">CGMCC 4.1641</strain>
    </source>
</reference>
<accession>A0ABV8SJZ8</accession>